<reference evidence="9 10" key="1">
    <citation type="submission" date="2017-12" db="EMBL/GenBank/DDBJ databases">
        <title>Comparative genomics of Botrytis spp.</title>
        <authorList>
            <person name="Valero-Jimenez C.A."/>
            <person name="Tapia P."/>
            <person name="Veloso J."/>
            <person name="Silva-Moreno E."/>
            <person name="Staats M."/>
            <person name="Valdes J.H."/>
            <person name="Van Kan J.A.L."/>
        </authorList>
    </citation>
    <scope>NUCLEOTIDE SEQUENCE [LARGE SCALE GENOMIC DNA]</scope>
    <source>
        <strain evidence="9 10">Be9601</strain>
    </source>
</reference>
<evidence type="ECO:0008006" key="11">
    <source>
        <dbReference type="Google" id="ProtNLM"/>
    </source>
</evidence>
<dbReference type="PANTHER" id="PTHR24287:SF17">
    <property type="entry name" value="P450, PUTATIVE (EUROFUNG)-RELATED"/>
    <property type="match status" value="1"/>
</dbReference>
<evidence type="ECO:0000256" key="3">
    <source>
        <dbReference type="ARBA" id="ARBA00022723"/>
    </source>
</evidence>
<comment type="similarity">
    <text evidence="2">Belongs to the cytochrome P450 family.</text>
</comment>
<keyword evidence="7" id="KW-0503">Monooxygenase</keyword>
<comment type="caution">
    <text evidence="9">The sequence shown here is derived from an EMBL/GenBank/DDBJ whole genome shotgun (WGS) entry which is preliminary data.</text>
</comment>
<feature type="transmembrane region" description="Helical" evidence="8">
    <location>
        <begin position="6"/>
        <end position="27"/>
    </location>
</feature>
<dbReference type="GO" id="GO:0016705">
    <property type="term" value="F:oxidoreductase activity, acting on paired donors, with incorporation or reduction of molecular oxygen"/>
    <property type="evidence" value="ECO:0007669"/>
    <property type="project" value="InterPro"/>
</dbReference>
<dbReference type="Gene3D" id="1.10.630.10">
    <property type="entry name" value="Cytochrome P450"/>
    <property type="match status" value="2"/>
</dbReference>
<evidence type="ECO:0000256" key="5">
    <source>
        <dbReference type="ARBA" id="ARBA00023004"/>
    </source>
</evidence>
<keyword evidence="3" id="KW-0479">Metal-binding</keyword>
<dbReference type="Pfam" id="PF00067">
    <property type="entry name" value="p450"/>
    <property type="match status" value="1"/>
</dbReference>
<name>A0A4Z1JTZ8_9HELO</name>
<sequence length="470" mass="54371">MTQMICLTSFPLVVSVLYFLFSILRLWRKRQQIKSEHGCQRPPNYPHTKQSKLLERWTIRFEQYGDTFAEILLGAPMIATIDPLNVQTMLGSNFKGFGVQPLRRSTTLSFLGEGVFTMFHFNVEIFIASLDSATRFVGPCAFTKSSHCLYLWRIFFQKLSMTLNDRMHSRTLMRTTFTRTNVANLPAIEKNTQKFFKLLPGDGSTVDLKPLNFSTLSTTLGKLAFLYRDKKYYDSIKVAHAFADFYVDKAIKYHTDGLSKEEPTEKDRSGHKYVLLHDMAMQTDNRNELGSQILHRYHHRECTTPTLLKPKRVGKDSSRAHGTSISRFTHDDLRKSKYLQNVIKERWGSSERWRPDGKSPIFIRKGTAIITPLYNPHRLADCFQLDGDKFIPSRWEDPSLRPGAAYIPFGWGIRTFPAQHLAEIEIAYILARMAQKWKYLECRDEVEEWVEELRVSTSSRNGVKVALIAE</sequence>
<dbReference type="PANTHER" id="PTHR24287">
    <property type="entry name" value="P450, PUTATIVE (EUROFUNG)-RELATED"/>
    <property type="match status" value="1"/>
</dbReference>
<evidence type="ECO:0000313" key="9">
    <source>
        <dbReference type="EMBL" id="TGO72713.1"/>
    </source>
</evidence>
<evidence type="ECO:0000313" key="10">
    <source>
        <dbReference type="Proteomes" id="UP000297229"/>
    </source>
</evidence>
<dbReference type="AlphaFoldDB" id="A0A4Z1JTZ8"/>
<dbReference type="GO" id="GO:0004497">
    <property type="term" value="F:monooxygenase activity"/>
    <property type="evidence" value="ECO:0007669"/>
    <property type="project" value="UniProtKB-KW"/>
</dbReference>
<dbReference type="InterPro" id="IPR047146">
    <property type="entry name" value="Cyt_P450_E_CYP52_fungi"/>
</dbReference>
<dbReference type="InterPro" id="IPR036396">
    <property type="entry name" value="Cyt_P450_sf"/>
</dbReference>
<accession>A0A4Z1JTZ8</accession>
<evidence type="ECO:0000256" key="1">
    <source>
        <dbReference type="ARBA" id="ARBA00001971"/>
    </source>
</evidence>
<dbReference type="GO" id="GO:0005506">
    <property type="term" value="F:iron ion binding"/>
    <property type="evidence" value="ECO:0007669"/>
    <property type="project" value="InterPro"/>
</dbReference>
<dbReference type="Proteomes" id="UP000297229">
    <property type="component" value="Unassembled WGS sequence"/>
</dbReference>
<comment type="cofactor">
    <cofactor evidence="1">
        <name>heme</name>
        <dbReference type="ChEBI" id="CHEBI:30413"/>
    </cofactor>
</comment>
<dbReference type="InterPro" id="IPR001128">
    <property type="entry name" value="Cyt_P450"/>
</dbReference>
<keyword evidence="5" id="KW-0408">Iron</keyword>
<protein>
    <recommendedName>
        <fullName evidence="11">Cytochrome P450</fullName>
    </recommendedName>
</protein>
<dbReference type="EMBL" id="PQXM01000424">
    <property type="protein sequence ID" value="TGO72713.1"/>
    <property type="molecule type" value="Genomic_DNA"/>
</dbReference>
<keyword evidence="8" id="KW-0812">Transmembrane</keyword>
<dbReference type="GO" id="GO:0020037">
    <property type="term" value="F:heme binding"/>
    <property type="evidence" value="ECO:0007669"/>
    <property type="project" value="InterPro"/>
</dbReference>
<keyword evidence="4" id="KW-0560">Oxidoreductase</keyword>
<proteinExistence type="inferred from homology"/>
<evidence type="ECO:0000256" key="7">
    <source>
        <dbReference type="ARBA" id="ARBA00023033"/>
    </source>
</evidence>
<dbReference type="SUPFAM" id="SSF48264">
    <property type="entry name" value="Cytochrome P450"/>
    <property type="match status" value="1"/>
</dbReference>
<keyword evidence="6" id="KW-0843">Virulence</keyword>
<evidence type="ECO:0000256" key="8">
    <source>
        <dbReference type="SAM" id="Phobius"/>
    </source>
</evidence>
<gene>
    <name evidence="9" type="ORF">BELL_0426g00050</name>
</gene>
<keyword evidence="10" id="KW-1185">Reference proteome</keyword>
<evidence type="ECO:0000256" key="4">
    <source>
        <dbReference type="ARBA" id="ARBA00023002"/>
    </source>
</evidence>
<dbReference type="STRING" id="278938.A0A4Z1JTZ8"/>
<organism evidence="9 10">
    <name type="scientific">Botrytis elliptica</name>
    <dbReference type="NCBI Taxonomy" id="278938"/>
    <lineage>
        <taxon>Eukaryota</taxon>
        <taxon>Fungi</taxon>
        <taxon>Dikarya</taxon>
        <taxon>Ascomycota</taxon>
        <taxon>Pezizomycotina</taxon>
        <taxon>Leotiomycetes</taxon>
        <taxon>Helotiales</taxon>
        <taxon>Sclerotiniaceae</taxon>
        <taxon>Botrytis</taxon>
    </lineage>
</organism>
<keyword evidence="8" id="KW-0472">Membrane</keyword>
<keyword evidence="8" id="KW-1133">Transmembrane helix</keyword>
<evidence type="ECO:0000256" key="6">
    <source>
        <dbReference type="ARBA" id="ARBA00023026"/>
    </source>
</evidence>
<evidence type="ECO:0000256" key="2">
    <source>
        <dbReference type="ARBA" id="ARBA00010617"/>
    </source>
</evidence>